<feature type="transmembrane region" description="Helical" evidence="1">
    <location>
        <begin position="490"/>
        <end position="517"/>
    </location>
</feature>
<feature type="chain" id="PRO_5026263974" evidence="2">
    <location>
        <begin position="26"/>
        <end position="851"/>
    </location>
</feature>
<evidence type="ECO:0000256" key="2">
    <source>
        <dbReference type="SAM" id="SignalP"/>
    </source>
</evidence>
<sequence length="851" mass="91294">MAVSWKFSTMLRGLLLSTLATVAWGQTPSWPPSGQCSANGTAFWSAQCPSLTTNVVPITVTQYAAGSFANVNLSSLTTIDEARAVLQGASAVKAMSGLRSESTDYYNSSLTNIMITFCYYTSTADDLARCVPASSPYAQKNKGNNSNTCMNVTGNGSCVAQGLCERLPNCMWPRADPTQPRLPRFTDDQINAARDWVTTSYAKSLAPYAGPGIAFAVLTFLGFGAFFILRCFCNRCGGRDPAERGYTWCGVMTPGIAFFIFSIVIFICSVAAYVQNNTVTARFHDLLSVLTDTINNLNANSNNWLAPLRSIQDLQATSTAKVQSVLADTTWVTSSAAKLKALGDSFDTYYSSGFPQTCVQNGAVCLTCPSSICGGSTATPKAVLSDWNSMATQLEKTFQLTRDAMYSGTTTIFSAANDAEDALTAVAAATANSGSTVSQVQTTFDSISYARTGLVLSIFILGLFVAFLGMAGFLKGICKDKSKWIHLLHVSWGLGVILCIISFVVASCLVAVSAVWFDGCQYLDMVMNDMTPYFSAETSRVVGACIHSTSVLTAIGMASAYGTSCEIAERYRTAQKLGMMTRFQSLNQLGMEILSYNESLFGWDSQVHYGLVSTAATAMSSDMNKMGDFSVLEKPWTLYGEQSAGGSCTSDADPPKCYMKTKCSTSTSATCYSAFTDAIDYTRARNSIRSKLQTMRQDFIGDVGFSNSPGWPGGDASISSIARAYAQKLETFVTTTITPVASLGVWNQVNALQCTSASGCGWINEEYAMVHSLLCQDLLGACLNIALSVFMNALFLLPMAICGIVLQKRLRAIRGGTYGAMEPPAPGVELTGRQKLEKKLEALTKGQMTPV</sequence>
<dbReference type="PANTHER" id="PTHR31414:SF18">
    <property type="entry name" value="TRANSMEMBRANE PROTEIN-RELATED"/>
    <property type="match status" value="1"/>
</dbReference>
<comment type="caution">
    <text evidence="3">The sequence shown here is derived from an EMBL/GenBank/DDBJ whole genome shotgun (WGS) entry which is preliminary data.</text>
</comment>
<evidence type="ECO:0000256" key="1">
    <source>
        <dbReference type="SAM" id="Phobius"/>
    </source>
</evidence>
<dbReference type="PANTHER" id="PTHR31414">
    <property type="entry name" value="TRANSMEMBRANE PROTEIN DDB_G0292058"/>
    <property type="match status" value="1"/>
</dbReference>
<dbReference type="VEuPathDB" id="FungiDB:AeMF1_020309"/>
<keyword evidence="1" id="KW-0472">Membrane</keyword>
<evidence type="ECO:0000313" key="3">
    <source>
        <dbReference type="EMBL" id="KAF0734227.1"/>
    </source>
</evidence>
<keyword evidence="1" id="KW-1133">Transmembrane helix</keyword>
<gene>
    <name evidence="3" type="ORF">Ae201684_009088</name>
</gene>
<dbReference type="GO" id="GO:0016020">
    <property type="term" value="C:membrane"/>
    <property type="evidence" value="ECO:0007669"/>
    <property type="project" value="TreeGrafter"/>
</dbReference>
<feature type="signal peptide" evidence="2">
    <location>
        <begin position="1"/>
        <end position="25"/>
    </location>
</feature>
<feature type="transmembrane region" description="Helical" evidence="1">
    <location>
        <begin position="245"/>
        <end position="274"/>
    </location>
</feature>
<keyword evidence="1" id="KW-0812">Transmembrane</keyword>
<dbReference type="AlphaFoldDB" id="A0A6G0X2Y5"/>
<name>A0A6G0X2Y5_9STRA</name>
<dbReference type="EMBL" id="VJMJ01000117">
    <property type="protein sequence ID" value="KAF0734227.1"/>
    <property type="molecule type" value="Genomic_DNA"/>
</dbReference>
<feature type="transmembrane region" description="Helical" evidence="1">
    <location>
        <begin position="785"/>
        <end position="806"/>
    </location>
</feature>
<keyword evidence="4" id="KW-1185">Reference proteome</keyword>
<accession>A0A6G0X2Y5</accession>
<proteinExistence type="predicted"/>
<reference evidence="3 4" key="1">
    <citation type="submission" date="2019-07" db="EMBL/GenBank/DDBJ databases">
        <title>Genomics analysis of Aphanomyces spp. identifies a new class of oomycete effector associated with host adaptation.</title>
        <authorList>
            <person name="Gaulin E."/>
        </authorList>
    </citation>
    <scope>NUCLEOTIDE SEQUENCE [LARGE SCALE GENOMIC DNA]</scope>
    <source>
        <strain evidence="3 4">ATCC 201684</strain>
    </source>
</reference>
<feature type="transmembrane region" description="Helical" evidence="1">
    <location>
        <begin position="454"/>
        <end position="478"/>
    </location>
</feature>
<protein>
    <submittedName>
        <fullName evidence="3">Uncharacterized protein</fullName>
    </submittedName>
</protein>
<dbReference type="Proteomes" id="UP000481153">
    <property type="component" value="Unassembled WGS sequence"/>
</dbReference>
<evidence type="ECO:0000313" key="4">
    <source>
        <dbReference type="Proteomes" id="UP000481153"/>
    </source>
</evidence>
<organism evidence="3 4">
    <name type="scientific">Aphanomyces euteiches</name>
    <dbReference type="NCBI Taxonomy" id="100861"/>
    <lineage>
        <taxon>Eukaryota</taxon>
        <taxon>Sar</taxon>
        <taxon>Stramenopiles</taxon>
        <taxon>Oomycota</taxon>
        <taxon>Saprolegniomycetes</taxon>
        <taxon>Saprolegniales</taxon>
        <taxon>Verrucalvaceae</taxon>
        <taxon>Aphanomyces</taxon>
    </lineage>
</organism>
<dbReference type="InterPro" id="IPR040283">
    <property type="entry name" value="DDB_G0292058-like"/>
</dbReference>
<keyword evidence="2" id="KW-0732">Signal</keyword>
<feature type="transmembrane region" description="Helical" evidence="1">
    <location>
        <begin position="213"/>
        <end position="233"/>
    </location>
</feature>